<sequence>MSDHDVTTSSLSLSRRDVLRAAAIGASLAAAAAPLAASANRQAGAAAAEPAAAVSADCSNLPLVGGPEFPIGIFWPPPPFETNRDRYQEIKDAGFTFVVTGNYLFDEFITDYALTQADQAGLQVLVADDPGVKAVTRLFTINDDRTVPNSITIADARTHIQRALGRYSRHVSFAGFNLFDEPFPVNYPTLGKATQIVRELGPTALPYSNLLPGQGPDYDTYVGEYVKQTKPPLISFDRYPLLADGSDDLNYFQNWVQIRKAGLTANLPTWVYIQTLAYNNHRSPTKEELLWQINVSLAYGAKGIQYFTYWTPDPARGEGFQPALITIDGQRTPRYDFSQEINTSWLPQVGRQLKPLVSELVVHANETHLPPATTPFTPDAYLRSVTGGAVILGRFASPDSAQADTRWLLVANRSHKQSTTVQLRTEARKVRRADRFDPGTNSYVELRDPSRIPVTVGPGAATLLRLRGGSDA</sequence>
<evidence type="ECO:0008006" key="3">
    <source>
        <dbReference type="Google" id="ProtNLM"/>
    </source>
</evidence>
<gene>
    <name evidence="1" type="ORF">ACFOUW_18040</name>
</gene>
<dbReference type="PROSITE" id="PS51318">
    <property type="entry name" value="TAT"/>
    <property type="match status" value="1"/>
</dbReference>
<accession>A0ABV7YEG1</accession>
<dbReference type="InterPro" id="IPR006311">
    <property type="entry name" value="TAT_signal"/>
</dbReference>
<dbReference type="RefSeq" id="WP_307782715.1">
    <property type="nucleotide sequence ID" value="NZ_JAFBCM010000001.1"/>
</dbReference>
<keyword evidence="2" id="KW-1185">Reference proteome</keyword>
<protein>
    <recommendedName>
        <fullName evidence="3">Glycoside hydrolase family 42 N-terminal domain-containing protein</fullName>
    </recommendedName>
</protein>
<comment type="caution">
    <text evidence="1">The sequence shown here is derived from an EMBL/GenBank/DDBJ whole genome shotgun (WGS) entry which is preliminary data.</text>
</comment>
<dbReference type="Gene3D" id="3.20.20.80">
    <property type="entry name" value="Glycosidases"/>
    <property type="match status" value="1"/>
</dbReference>
<dbReference type="SUPFAM" id="SSF51445">
    <property type="entry name" value="(Trans)glycosidases"/>
    <property type="match status" value="1"/>
</dbReference>
<evidence type="ECO:0000313" key="2">
    <source>
        <dbReference type="Proteomes" id="UP001595699"/>
    </source>
</evidence>
<organism evidence="1 2">
    <name type="scientific">Tenggerimyces flavus</name>
    <dbReference type="NCBI Taxonomy" id="1708749"/>
    <lineage>
        <taxon>Bacteria</taxon>
        <taxon>Bacillati</taxon>
        <taxon>Actinomycetota</taxon>
        <taxon>Actinomycetes</taxon>
        <taxon>Propionibacteriales</taxon>
        <taxon>Nocardioidaceae</taxon>
        <taxon>Tenggerimyces</taxon>
    </lineage>
</organism>
<reference evidence="2" key="1">
    <citation type="journal article" date="2019" name="Int. J. Syst. Evol. Microbiol.">
        <title>The Global Catalogue of Microorganisms (GCM) 10K type strain sequencing project: providing services to taxonomists for standard genome sequencing and annotation.</title>
        <authorList>
            <consortium name="The Broad Institute Genomics Platform"/>
            <consortium name="The Broad Institute Genome Sequencing Center for Infectious Disease"/>
            <person name="Wu L."/>
            <person name="Ma J."/>
        </authorList>
    </citation>
    <scope>NUCLEOTIDE SEQUENCE [LARGE SCALE GENOMIC DNA]</scope>
    <source>
        <strain evidence="2">CGMCC 4.7241</strain>
    </source>
</reference>
<name>A0ABV7YEG1_9ACTN</name>
<dbReference type="InterPro" id="IPR017853">
    <property type="entry name" value="GH"/>
</dbReference>
<evidence type="ECO:0000313" key="1">
    <source>
        <dbReference type="EMBL" id="MFC3762749.1"/>
    </source>
</evidence>
<dbReference type="EMBL" id="JBHRZH010000016">
    <property type="protein sequence ID" value="MFC3762749.1"/>
    <property type="molecule type" value="Genomic_DNA"/>
</dbReference>
<dbReference type="Proteomes" id="UP001595699">
    <property type="component" value="Unassembled WGS sequence"/>
</dbReference>
<proteinExistence type="predicted"/>